<dbReference type="Proteomes" id="UP000243136">
    <property type="component" value="Chromosome"/>
</dbReference>
<organism evidence="4 5">
    <name type="scientific">Capnocytophaga canimorsus</name>
    <dbReference type="NCBI Taxonomy" id="28188"/>
    <lineage>
        <taxon>Bacteria</taxon>
        <taxon>Pseudomonadati</taxon>
        <taxon>Bacteroidota</taxon>
        <taxon>Flavobacteriia</taxon>
        <taxon>Flavobacteriales</taxon>
        <taxon>Flavobacteriaceae</taxon>
        <taxon>Capnocytophaga</taxon>
    </lineage>
</organism>
<proteinExistence type="predicted"/>
<feature type="region of interest" description="Disordered" evidence="1">
    <location>
        <begin position="47"/>
        <end position="67"/>
    </location>
</feature>
<dbReference type="GeneID" id="69579658"/>
<feature type="transmembrane region" description="Helical" evidence="2">
    <location>
        <begin position="21"/>
        <end position="37"/>
    </location>
</feature>
<dbReference type="RefSeq" id="WP_041999333.1">
    <property type="nucleotide sequence ID" value="NZ_CP022382.1"/>
</dbReference>
<dbReference type="Proteomes" id="UP000044026">
    <property type="component" value="Unassembled WGS sequence"/>
</dbReference>
<gene>
    <name evidence="4" type="ORF">CCAN12_510013</name>
    <name evidence="3" type="ORF">CGC56_01295</name>
</gene>
<evidence type="ECO:0000256" key="1">
    <source>
        <dbReference type="SAM" id="MobiDB-lite"/>
    </source>
</evidence>
<keyword evidence="2" id="KW-1133">Transmembrane helix</keyword>
<reference evidence="3" key="2">
    <citation type="journal article" date="2017" name="Genome Announc.">
        <title>Twelve Complete Reference Genomes of Clinical Isolates in the Capnocytophaga Genus.</title>
        <authorList>
            <person name="Villarma A."/>
            <person name="Gulvik C.A."/>
            <person name="Rowe L.A."/>
            <person name="Sheth M."/>
            <person name="Juieng P."/>
            <person name="Nicholson A.C."/>
            <person name="Loparev V.N."/>
            <person name="McQuiston J.R."/>
        </authorList>
    </citation>
    <scope>NUCLEOTIDE SEQUENCE</scope>
    <source>
        <strain evidence="3">H5594</strain>
    </source>
</reference>
<feature type="compositionally biased region" description="Low complexity" evidence="1">
    <location>
        <begin position="51"/>
        <end position="67"/>
    </location>
</feature>
<keyword evidence="2" id="KW-0812">Transmembrane</keyword>
<sequence>MNTNNNTPTKKKKKNKKKGNKIVILLLVVLALLFFIFNREKKIKEDKPDLNVPNGSGSSSGSSNSGVVGSSGSKSLISSSLLSDTLRLDTLGIFETVYSIKRELKQFSDLQLEHDLNYYNVELAKMLGNSSYRFSYDEGQKVKYFNEYLSGNYKFYLSEMGVRSSESLNLELGTPIIITEVPFFTSKLVCLGILIDSYDKSGLPVYYCLNLNRTFVRLSENKVFVSYTTNRESPYKTKRIFEIEFETKAQAQNLTRFLSQFL</sequence>
<dbReference type="AlphaFoldDB" id="A0A0B7H3H3"/>
<evidence type="ECO:0000256" key="2">
    <source>
        <dbReference type="SAM" id="Phobius"/>
    </source>
</evidence>
<name>A0A0B7H3H3_9FLAO</name>
<evidence type="ECO:0000313" key="6">
    <source>
        <dbReference type="Proteomes" id="UP000243136"/>
    </source>
</evidence>
<dbReference type="EMBL" id="CP022388">
    <property type="protein sequence ID" value="ATA90923.1"/>
    <property type="molecule type" value="Genomic_DNA"/>
</dbReference>
<protein>
    <submittedName>
        <fullName evidence="4">Uncharacterized protein</fullName>
    </submittedName>
</protein>
<reference evidence="4 5" key="1">
    <citation type="submission" date="2015-01" db="EMBL/GenBank/DDBJ databases">
        <authorList>
            <person name="Xiang T."/>
            <person name="Song Y."/>
            <person name="Huang L."/>
            <person name="Wang B."/>
            <person name="Wu P."/>
        </authorList>
    </citation>
    <scope>NUCLEOTIDE SEQUENCE [LARGE SCALE GENOMIC DNA]</scope>
    <source>
        <strain evidence="4 5">Cc12</strain>
    </source>
</reference>
<evidence type="ECO:0000313" key="3">
    <source>
        <dbReference type="EMBL" id="ATA90923.1"/>
    </source>
</evidence>
<keyword evidence="2" id="KW-0472">Membrane</keyword>
<dbReference type="EMBL" id="CDOE01000047">
    <property type="protein sequence ID" value="CEN34136.1"/>
    <property type="molecule type" value="Genomic_DNA"/>
</dbReference>
<accession>A0A0B7H3H3</accession>
<reference evidence="6" key="3">
    <citation type="submission" date="2017-06" db="EMBL/GenBank/DDBJ databases">
        <title>Capnocytophaga spp. assemblies.</title>
        <authorList>
            <person name="Gulvik C.A."/>
        </authorList>
    </citation>
    <scope>NUCLEOTIDE SEQUENCE [LARGE SCALE GENOMIC DNA]</scope>
    <source>
        <strain evidence="6">H5594</strain>
    </source>
</reference>
<evidence type="ECO:0000313" key="4">
    <source>
        <dbReference type="EMBL" id="CEN34136.1"/>
    </source>
</evidence>
<evidence type="ECO:0000313" key="5">
    <source>
        <dbReference type="Proteomes" id="UP000044026"/>
    </source>
</evidence>